<keyword evidence="5 6" id="KW-0472">Membrane</keyword>
<evidence type="ECO:0000313" key="8">
    <source>
        <dbReference type="Proteomes" id="UP000660745"/>
    </source>
</evidence>
<dbReference type="EMBL" id="BMNK01000010">
    <property type="protein sequence ID" value="GGP11411.1"/>
    <property type="molecule type" value="Genomic_DNA"/>
</dbReference>
<keyword evidence="8" id="KW-1185">Reference proteome</keyword>
<evidence type="ECO:0000256" key="3">
    <source>
        <dbReference type="ARBA" id="ARBA00022692"/>
    </source>
</evidence>
<dbReference type="Pfam" id="PF07690">
    <property type="entry name" value="MFS_1"/>
    <property type="match status" value="1"/>
</dbReference>
<proteinExistence type="predicted"/>
<evidence type="ECO:0000313" key="7">
    <source>
        <dbReference type="EMBL" id="GGP11411.1"/>
    </source>
</evidence>
<dbReference type="InterPro" id="IPR011701">
    <property type="entry name" value="MFS"/>
</dbReference>
<feature type="transmembrane region" description="Helical" evidence="6">
    <location>
        <begin position="47"/>
        <end position="66"/>
    </location>
</feature>
<keyword evidence="4 6" id="KW-1133">Transmembrane helix</keyword>
<reference evidence="7" key="1">
    <citation type="journal article" date="2014" name="Int. J. Syst. Evol. Microbiol.">
        <title>Complete genome sequence of Corynebacterium casei LMG S-19264T (=DSM 44701T), isolated from a smear-ripened cheese.</title>
        <authorList>
            <consortium name="US DOE Joint Genome Institute (JGI-PGF)"/>
            <person name="Walter F."/>
            <person name="Albersmeier A."/>
            <person name="Kalinowski J."/>
            <person name="Ruckert C."/>
        </authorList>
    </citation>
    <scope>NUCLEOTIDE SEQUENCE</scope>
    <source>
        <strain evidence="7">CGMCC 4.7430</strain>
    </source>
</reference>
<feature type="transmembrane region" description="Helical" evidence="6">
    <location>
        <begin position="169"/>
        <end position="189"/>
    </location>
</feature>
<dbReference type="CDD" id="cd06173">
    <property type="entry name" value="MFS_MefA_like"/>
    <property type="match status" value="1"/>
</dbReference>
<comment type="subcellular location">
    <subcellularLocation>
        <location evidence="1">Cell membrane</location>
        <topology evidence="1">Multi-pass membrane protein</topology>
    </subcellularLocation>
</comment>
<feature type="transmembrane region" description="Helical" evidence="6">
    <location>
        <begin position="309"/>
        <end position="328"/>
    </location>
</feature>
<protein>
    <submittedName>
        <fullName evidence="7">MFS transporter</fullName>
    </submittedName>
</protein>
<sequence>MRGKMRIPKRSEFALVWTTSAFSTVGTRTLGVAYPLLALGQTQSPTAVGWTGFALAVPVLILYVPWGLLVDRISPRAVMLFAEFCRCLTVATVLVAMFFGGPSLAHLIIAALVEGALWGLCNLAETAMLPSLVQPVTMWRALAKSEGAAHFASLAGRPLGGYLFGAGSYIPFAMNTALFAVSWGLFFSLPRTFERRPAGVSLLHDLSEGFRVLRRLEFLRSAVRLVTLTNLLVNTLIMIFIAGSAGMSSATIGLVLAVGGVGGGAGAVVAFFREPGRSILRVHAWIWLLALTVAMLGALLAAQGEAWPYFALAFFLTGFGGALSNVAIRVAEVTLISPGELARVVAVARLCSFGALSLAAPLGGALVTWYGVTGGSILLFAVMLIIMGVSWRHDGLTPPMPDIPRSFRHSYRAKQALRRAHRTMRTANERVRLAKLIVDTIEEVVVGGDADMTEAEPAVGRLAPAGSQITGQSLGVRFEVSGQRGCRCGDCASCELRSRPHPA</sequence>
<evidence type="ECO:0000256" key="5">
    <source>
        <dbReference type="ARBA" id="ARBA00023136"/>
    </source>
</evidence>
<feature type="transmembrane region" description="Helical" evidence="6">
    <location>
        <begin position="251"/>
        <end position="272"/>
    </location>
</feature>
<comment type="caution">
    <text evidence="7">The sequence shown here is derived from an EMBL/GenBank/DDBJ whole genome shotgun (WGS) entry which is preliminary data.</text>
</comment>
<gene>
    <name evidence="7" type="ORF">GCM10012278_54900</name>
</gene>
<dbReference type="SUPFAM" id="SSF103473">
    <property type="entry name" value="MFS general substrate transporter"/>
    <property type="match status" value="1"/>
</dbReference>
<feature type="transmembrane region" description="Helical" evidence="6">
    <location>
        <begin position="369"/>
        <end position="391"/>
    </location>
</feature>
<feature type="transmembrane region" description="Helical" evidence="6">
    <location>
        <begin position="340"/>
        <end position="363"/>
    </location>
</feature>
<evidence type="ECO:0000256" key="4">
    <source>
        <dbReference type="ARBA" id="ARBA00022989"/>
    </source>
</evidence>
<feature type="transmembrane region" description="Helical" evidence="6">
    <location>
        <begin position="222"/>
        <end position="245"/>
    </location>
</feature>
<accession>A0A918E6V8</accession>
<dbReference type="GO" id="GO:0022857">
    <property type="term" value="F:transmembrane transporter activity"/>
    <property type="evidence" value="ECO:0007669"/>
    <property type="project" value="InterPro"/>
</dbReference>
<keyword evidence="2" id="KW-1003">Cell membrane</keyword>
<dbReference type="PANTHER" id="PTHR23513">
    <property type="entry name" value="INTEGRAL MEMBRANE EFFLUX PROTEIN-RELATED"/>
    <property type="match status" value="1"/>
</dbReference>
<reference evidence="7" key="2">
    <citation type="submission" date="2020-09" db="EMBL/GenBank/DDBJ databases">
        <authorList>
            <person name="Sun Q."/>
            <person name="Zhou Y."/>
        </authorList>
    </citation>
    <scope>NUCLEOTIDE SEQUENCE</scope>
    <source>
        <strain evidence="7">CGMCC 4.7430</strain>
    </source>
</reference>
<feature type="transmembrane region" description="Helical" evidence="6">
    <location>
        <begin position="87"/>
        <end position="113"/>
    </location>
</feature>
<name>A0A918E6V8_9ACTN</name>
<keyword evidence="3 6" id="KW-0812">Transmembrane</keyword>
<dbReference type="Gene3D" id="1.20.1250.20">
    <property type="entry name" value="MFS general substrate transporter like domains"/>
    <property type="match status" value="1"/>
</dbReference>
<dbReference type="Proteomes" id="UP000660745">
    <property type="component" value="Unassembled WGS sequence"/>
</dbReference>
<dbReference type="AlphaFoldDB" id="A0A918E6V8"/>
<organism evidence="7 8">
    <name type="scientific">Nonomuraea glycinis</name>
    <dbReference type="NCBI Taxonomy" id="2047744"/>
    <lineage>
        <taxon>Bacteria</taxon>
        <taxon>Bacillati</taxon>
        <taxon>Actinomycetota</taxon>
        <taxon>Actinomycetes</taxon>
        <taxon>Streptosporangiales</taxon>
        <taxon>Streptosporangiaceae</taxon>
        <taxon>Nonomuraea</taxon>
    </lineage>
</organism>
<evidence type="ECO:0000256" key="1">
    <source>
        <dbReference type="ARBA" id="ARBA00004651"/>
    </source>
</evidence>
<evidence type="ECO:0000256" key="2">
    <source>
        <dbReference type="ARBA" id="ARBA00022475"/>
    </source>
</evidence>
<dbReference type="GO" id="GO:0005886">
    <property type="term" value="C:plasma membrane"/>
    <property type="evidence" value="ECO:0007669"/>
    <property type="project" value="UniProtKB-SubCell"/>
</dbReference>
<evidence type="ECO:0000256" key="6">
    <source>
        <dbReference type="SAM" id="Phobius"/>
    </source>
</evidence>
<feature type="transmembrane region" description="Helical" evidence="6">
    <location>
        <begin position="284"/>
        <end position="303"/>
    </location>
</feature>
<dbReference type="InterPro" id="IPR036259">
    <property type="entry name" value="MFS_trans_sf"/>
</dbReference>
<dbReference type="PANTHER" id="PTHR23513:SF6">
    <property type="entry name" value="MAJOR FACILITATOR SUPERFAMILY ASSOCIATED DOMAIN-CONTAINING PROTEIN"/>
    <property type="match status" value="1"/>
</dbReference>